<protein>
    <recommendedName>
        <fullName evidence="4">Prepilin type IV endopeptidase peptidase domain-containing protein</fullName>
    </recommendedName>
</protein>
<evidence type="ECO:0000313" key="2">
    <source>
        <dbReference type="EMBL" id="MDG4716910.1"/>
    </source>
</evidence>
<keyword evidence="1" id="KW-1133">Transmembrane helix</keyword>
<reference evidence="2 3" key="1">
    <citation type="submission" date="2023-03" db="EMBL/GenBank/DDBJ databases">
        <title>Strain YYF002 represents a novel species in the genus Winogradskyella isolated from seawater.</title>
        <authorList>
            <person name="Fu Z.-Y."/>
        </authorList>
    </citation>
    <scope>NUCLEOTIDE SEQUENCE [LARGE SCALE GENOMIC DNA]</scope>
    <source>
        <strain evidence="2 3">YYF002</strain>
    </source>
</reference>
<accession>A0ABT6G4J4</accession>
<feature type="transmembrane region" description="Helical" evidence="1">
    <location>
        <begin position="143"/>
        <end position="161"/>
    </location>
</feature>
<dbReference type="EMBL" id="JARSBN010000008">
    <property type="protein sequence ID" value="MDG4716910.1"/>
    <property type="molecule type" value="Genomic_DNA"/>
</dbReference>
<gene>
    <name evidence="2" type="ORF">P7122_13575</name>
</gene>
<evidence type="ECO:0008006" key="4">
    <source>
        <dbReference type="Google" id="ProtNLM"/>
    </source>
</evidence>
<feature type="transmembrane region" description="Helical" evidence="1">
    <location>
        <begin position="51"/>
        <end position="77"/>
    </location>
</feature>
<dbReference type="Proteomes" id="UP001529085">
    <property type="component" value="Unassembled WGS sequence"/>
</dbReference>
<evidence type="ECO:0000256" key="1">
    <source>
        <dbReference type="SAM" id="Phobius"/>
    </source>
</evidence>
<evidence type="ECO:0000313" key="3">
    <source>
        <dbReference type="Proteomes" id="UP001529085"/>
    </source>
</evidence>
<name>A0ABT6G4J4_9FLAO</name>
<proteinExistence type="predicted"/>
<keyword evidence="3" id="KW-1185">Reference proteome</keyword>
<keyword evidence="1" id="KW-0812">Transmembrane</keyword>
<sequence>MIIRTHLETNLSFVLAAILIILTMAFGYKHLDLHHKDFAYEKLSYVLWVPVGAVLCYILNVTCGLGSILALGIVGTCTSFLPALNKDSLYLKQIPISIYCGAFVGMSSVETSPSILFVFAAGCLAGLLLMISKNLYLGVGGKLGTMAFGGVILSSLIYWLVV</sequence>
<organism evidence="2 3">
    <name type="scientific">Winogradskyella marincola</name>
    <dbReference type="NCBI Taxonomy" id="3037795"/>
    <lineage>
        <taxon>Bacteria</taxon>
        <taxon>Pseudomonadati</taxon>
        <taxon>Bacteroidota</taxon>
        <taxon>Flavobacteriia</taxon>
        <taxon>Flavobacteriales</taxon>
        <taxon>Flavobacteriaceae</taxon>
        <taxon>Winogradskyella</taxon>
    </lineage>
</organism>
<comment type="caution">
    <text evidence="2">The sequence shown here is derived from an EMBL/GenBank/DDBJ whole genome shotgun (WGS) entry which is preliminary data.</text>
</comment>
<feature type="transmembrane region" description="Helical" evidence="1">
    <location>
        <begin position="115"/>
        <end position="131"/>
    </location>
</feature>
<keyword evidence="1" id="KW-0472">Membrane</keyword>